<dbReference type="Proteomes" id="UP000598775">
    <property type="component" value="Unassembled WGS sequence"/>
</dbReference>
<dbReference type="GO" id="GO:0004074">
    <property type="term" value="F:biliverdin reductase [NAD(P)H] activity"/>
    <property type="evidence" value="ECO:0007669"/>
    <property type="project" value="TreeGrafter"/>
</dbReference>
<dbReference type="EMBL" id="BMGP01000002">
    <property type="protein sequence ID" value="GGF17994.1"/>
    <property type="molecule type" value="Genomic_DNA"/>
</dbReference>
<evidence type="ECO:0000313" key="3">
    <source>
        <dbReference type="Proteomes" id="UP000598775"/>
    </source>
</evidence>
<dbReference type="InterPro" id="IPR016040">
    <property type="entry name" value="NAD(P)-bd_dom"/>
</dbReference>
<dbReference type="GO" id="GO:0042602">
    <property type="term" value="F:riboflavin reductase (NADPH) activity"/>
    <property type="evidence" value="ECO:0007669"/>
    <property type="project" value="TreeGrafter"/>
</dbReference>
<comment type="caution">
    <text evidence="2">The sequence shown here is derived from an EMBL/GenBank/DDBJ whole genome shotgun (WGS) entry which is preliminary data.</text>
</comment>
<accession>A0A917B4F5</accession>
<dbReference type="InterPro" id="IPR036291">
    <property type="entry name" value="NAD(P)-bd_dom_sf"/>
</dbReference>
<organism evidence="2 3">
    <name type="scientific">Subtercola lobariae</name>
    <dbReference type="NCBI Taxonomy" id="1588641"/>
    <lineage>
        <taxon>Bacteria</taxon>
        <taxon>Bacillati</taxon>
        <taxon>Actinomycetota</taxon>
        <taxon>Actinomycetes</taxon>
        <taxon>Micrococcales</taxon>
        <taxon>Microbacteriaceae</taxon>
        <taxon>Subtercola</taxon>
    </lineage>
</organism>
<name>A0A917B4F5_9MICO</name>
<sequence>MRLIVFGSNGPTGRLVVADALMAGHSVTAFTRHPEGFEADFVAELAATPDARLTVFEGDVYDAAAVDRAVAGHDAVISTLGVPYGKHVITVYSVGITAIIHAMKAHGVSRLVCVSSSAVDPAAGAHGGFFFENVLQRYFVTVMGKTLYDDMRAMETIVTESDVDYTIVRPSGLFETPTVTDYATAERFVKSKFTSRADLAACLLAQTMSDEYVRKIVAVGTVSVQPSLVQLLWREGISKQRVRTP</sequence>
<dbReference type="AlphaFoldDB" id="A0A917B4F5"/>
<protein>
    <recommendedName>
        <fullName evidence="1">NAD(P)-binding domain-containing protein</fullName>
    </recommendedName>
</protein>
<proteinExistence type="predicted"/>
<dbReference type="Gene3D" id="3.40.50.720">
    <property type="entry name" value="NAD(P)-binding Rossmann-like Domain"/>
    <property type="match status" value="1"/>
</dbReference>
<dbReference type="PANTHER" id="PTHR43355:SF2">
    <property type="entry name" value="FLAVIN REDUCTASE (NADPH)"/>
    <property type="match status" value="1"/>
</dbReference>
<evidence type="ECO:0000259" key="1">
    <source>
        <dbReference type="Pfam" id="PF13460"/>
    </source>
</evidence>
<keyword evidence="3" id="KW-1185">Reference proteome</keyword>
<evidence type="ECO:0000313" key="2">
    <source>
        <dbReference type="EMBL" id="GGF17994.1"/>
    </source>
</evidence>
<dbReference type="InterPro" id="IPR051606">
    <property type="entry name" value="Polyketide_Oxido-like"/>
</dbReference>
<dbReference type="RefSeq" id="WP_188674646.1">
    <property type="nucleotide sequence ID" value="NZ_BMGP01000002.1"/>
</dbReference>
<feature type="domain" description="NAD(P)-binding" evidence="1">
    <location>
        <begin position="7"/>
        <end position="206"/>
    </location>
</feature>
<dbReference type="SUPFAM" id="SSF51735">
    <property type="entry name" value="NAD(P)-binding Rossmann-fold domains"/>
    <property type="match status" value="1"/>
</dbReference>
<reference evidence="2 3" key="1">
    <citation type="journal article" date="2014" name="Int. J. Syst. Evol. Microbiol.">
        <title>Complete genome sequence of Corynebacterium casei LMG S-19264T (=DSM 44701T), isolated from a smear-ripened cheese.</title>
        <authorList>
            <consortium name="US DOE Joint Genome Institute (JGI-PGF)"/>
            <person name="Walter F."/>
            <person name="Albersmeier A."/>
            <person name="Kalinowski J."/>
            <person name="Ruckert C."/>
        </authorList>
    </citation>
    <scope>NUCLEOTIDE SEQUENCE [LARGE SCALE GENOMIC DNA]</scope>
    <source>
        <strain evidence="2 3">CGMCC 1.12976</strain>
    </source>
</reference>
<dbReference type="Pfam" id="PF13460">
    <property type="entry name" value="NAD_binding_10"/>
    <property type="match status" value="1"/>
</dbReference>
<dbReference type="PANTHER" id="PTHR43355">
    <property type="entry name" value="FLAVIN REDUCTASE (NADPH)"/>
    <property type="match status" value="1"/>
</dbReference>
<gene>
    <name evidence="2" type="ORF">GCM10011399_09610</name>
</gene>